<sequence>MLISSTRLNSMGRLNLLMLLFLTSFAAFSQKKNEVSIGYIDRYEKLPKINIQKTTAAEYEQYKPGKALVKLKLKETKSSFQIITKGKPYWLKKYDPRTSGDGFRGFEYFGYFPKLKMYVLTSNATSEHIGFSDLILVDSLSNYRYSIVSIGDAAVETPVPSVNSKYLLYFYNEVYNANNCTIAILKVNNRKVPSKLLTEYQYFKTDKWTVDQIQWIDDQSFLIKALVSKMENSQRSKHFEYYKAKLD</sequence>
<organism evidence="1 2">
    <name type="scientific">Pedobacter steynii</name>
    <dbReference type="NCBI Taxonomy" id="430522"/>
    <lineage>
        <taxon>Bacteria</taxon>
        <taxon>Pseudomonadati</taxon>
        <taxon>Bacteroidota</taxon>
        <taxon>Sphingobacteriia</taxon>
        <taxon>Sphingobacteriales</taxon>
        <taxon>Sphingobacteriaceae</taxon>
        <taxon>Pedobacter</taxon>
    </lineage>
</organism>
<evidence type="ECO:0000313" key="2">
    <source>
        <dbReference type="Proteomes" id="UP000183200"/>
    </source>
</evidence>
<dbReference type="EMBL" id="FNGY01000001">
    <property type="protein sequence ID" value="SDL54987.1"/>
    <property type="molecule type" value="Genomic_DNA"/>
</dbReference>
<evidence type="ECO:0000313" key="1">
    <source>
        <dbReference type="EMBL" id="SDL54987.1"/>
    </source>
</evidence>
<proteinExistence type="predicted"/>
<accession>A0A1G9KZW4</accession>
<reference evidence="2" key="1">
    <citation type="submission" date="2016-10" db="EMBL/GenBank/DDBJ databases">
        <authorList>
            <person name="Varghese N."/>
            <person name="Submissions S."/>
        </authorList>
    </citation>
    <scope>NUCLEOTIDE SEQUENCE [LARGE SCALE GENOMIC DNA]</scope>
    <source>
        <strain evidence="2">DSM 19110</strain>
    </source>
</reference>
<protein>
    <submittedName>
        <fullName evidence="1">Uncharacterized protein</fullName>
    </submittedName>
</protein>
<keyword evidence="2" id="KW-1185">Reference proteome</keyword>
<name>A0A1G9KZW4_9SPHI</name>
<dbReference type="RefSeq" id="WP_143010320.1">
    <property type="nucleotide sequence ID" value="NZ_FNGY01000001.1"/>
</dbReference>
<gene>
    <name evidence="1" type="ORF">SAMN05421820_101713</name>
</gene>
<dbReference type="AlphaFoldDB" id="A0A1G9KZW4"/>
<dbReference type="OrthoDB" id="702987at2"/>
<dbReference type="Proteomes" id="UP000183200">
    <property type="component" value="Unassembled WGS sequence"/>
</dbReference>